<accession>A0A0H5FTY3</accession>
<feature type="region of interest" description="Disordered" evidence="2">
    <location>
        <begin position="1"/>
        <end position="55"/>
    </location>
</feature>
<dbReference type="EMBL" id="LN868511">
    <property type="protein sequence ID" value="CRX79195.1"/>
    <property type="molecule type" value="Genomic_DNA"/>
</dbReference>
<dbReference type="InterPro" id="IPR036389">
    <property type="entry name" value="RNase_III_sf"/>
</dbReference>
<protein>
    <recommendedName>
        <fullName evidence="4">RNase III domain-containing protein</fullName>
    </recommendedName>
</protein>
<feature type="compositionally biased region" description="Low complexity" evidence="2">
    <location>
        <begin position="467"/>
        <end position="484"/>
    </location>
</feature>
<dbReference type="InterPro" id="IPR000999">
    <property type="entry name" value="RNase_III_dom"/>
</dbReference>
<evidence type="ECO:0000313" key="3">
    <source>
        <dbReference type="EMBL" id="CRX79195.1"/>
    </source>
</evidence>
<feature type="region of interest" description="Disordered" evidence="2">
    <location>
        <begin position="427"/>
        <end position="492"/>
    </location>
</feature>
<evidence type="ECO:0000256" key="2">
    <source>
        <dbReference type="SAM" id="MobiDB-lite"/>
    </source>
</evidence>
<evidence type="ECO:0008006" key="4">
    <source>
        <dbReference type="Google" id="ProtNLM"/>
    </source>
</evidence>
<dbReference type="GO" id="GO:0004525">
    <property type="term" value="F:ribonuclease III activity"/>
    <property type="evidence" value="ECO:0007669"/>
    <property type="project" value="InterPro"/>
</dbReference>
<feature type="compositionally biased region" description="Polar residues" evidence="2">
    <location>
        <begin position="28"/>
        <end position="38"/>
    </location>
</feature>
<evidence type="ECO:0000256" key="1">
    <source>
        <dbReference type="SAM" id="Coils"/>
    </source>
</evidence>
<sequence>MLLRGLLHSARPSTSHPRLSSARPLKALSSQALHSSTALPAKKKPLNLAPSPSPKEQLPALALSALITEHQALRTSHQRLLTTTNLDSDYPHLTSISIALHLPLPTSLPPLPPALDHEVFRLDGGPSSSTLAPHYQVLEWIGDRELNSVAAQVLVVLAPGGVRAKQLKWHNEGLMKLITGTAAARFATQLGMDRRFKPAISSSMLADRFESYVGALWACRGREAVLEFLAPIFAREMLKVAREDVEEQESRAEKKKESVKVAPALVSPKIPSKPKEDSFNTAAVHLHAEEAVARSIPLVYASINDAKSRFFEDLKIRGWDRCFARGKRSMTLDPPKHRRARVTFSSGGDGLTRLLRQAATVGIIQIHGISPVLKKKQRKAQQRAKVAVGALLPDSLNEKVRKDVDMRLAVESAAEVKLSAPKSKKPKLSVRGVIAEKEPSGQQKQKVSSTLFYGAPQRAHPLSSMQSSKKPSAKLSPPSSSPAPLINPSFFL</sequence>
<dbReference type="SUPFAM" id="SSF69065">
    <property type="entry name" value="RNase III domain-like"/>
    <property type="match status" value="1"/>
</dbReference>
<proteinExistence type="predicted"/>
<organism evidence="3">
    <name type="scientific">Leucosporidium scottii</name>
    <dbReference type="NCBI Taxonomy" id="5278"/>
    <lineage>
        <taxon>Eukaryota</taxon>
        <taxon>Fungi</taxon>
        <taxon>Dikarya</taxon>
        <taxon>Basidiomycota</taxon>
        <taxon>Pucciniomycotina</taxon>
        <taxon>Microbotryomycetes</taxon>
        <taxon>Leucosporidiales</taxon>
        <taxon>Leucosporidium</taxon>
    </lineage>
</organism>
<keyword evidence="1" id="KW-0175">Coiled coil</keyword>
<name>A0A0H5FTY3_9BASI</name>
<dbReference type="CDD" id="cd00593">
    <property type="entry name" value="RIBOc"/>
    <property type="match status" value="1"/>
</dbReference>
<dbReference type="GO" id="GO:0006396">
    <property type="term" value="P:RNA processing"/>
    <property type="evidence" value="ECO:0007669"/>
    <property type="project" value="InterPro"/>
</dbReference>
<reference evidence="3" key="1">
    <citation type="submission" date="2015-06" db="EMBL/GenBank/DDBJ databases">
        <title>Genetic Architecture Underlying Mating-Type Determination in the Yeast Leucosporidium scottii and the Evolution of Mating Systems in Basidiomycetes.</title>
        <authorList>
            <person name="Maia T.M."/>
            <person name="Lopes S."/>
            <person name="Almeida J.M.G.C.F."/>
            <person name="Rosa L.H."/>
            <person name="Sampaio J.P."/>
            <person name="Goncalves P."/>
            <person name="Coelho M.A."/>
        </authorList>
    </citation>
    <scope>NUCLEOTIDE SEQUENCE</scope>
</reference>
<feature type="compositionally biased region" description="Polar residues" evidence="2">
    <location>
        <begin position="440"/>
        <end position="451"/>
    </location>
</feature>
<dbReference type="Gene3D" id="1.10.1520.10">
    <property type="entry name" value="Ribonuclease III domain"/>
    <property type="match status" value="1"/>
</dbReference>
<feature type="coiled-coil region" evidence="1">
    <location>
        <begin position="235"/>
        <end position="262"/>
    </location>
</feature>
<dbReference type="AlphaFoldDB" id="A0A0H5FTY3"/>